<keyword evidence="2" id="KW-1185">Reference proteome</keyword>
<evidence type="ECO:0000313" key="1">
    <source>
        <dbReference type="EMBL" id="KAJ2981879.1"/>
    </source>
</evidence>
<name>A0ACC1NTZ0_9HYPO</name>
<proteinExistence type="predicted"/>
<comment type="caution">
    <text evidence="1">The sequence shown here is derived from an EMBL/GenBank/DDBJ whole genome shotgun (WGS) entry which is preliminary data.</text>
</comment>
<accession>A0ACC1NTZ0</accession>
<dbReference type="EMBL" id="JANJQO010000106">
    <property type="protein sequence ID" value="KAJ2981879.1"/>
    <property type="molecule type" value="Genomic_DNA"/>
</dbReference>
<evidence type="ECO:0000313" key="2">
    <source>
        <dbReference type="Proteomes" id="UP001143910"/>
    </source>
</evidence>
<dbReference type="Proteomes" id="UP001143910">
    <property type="component" value="Unassembled WGS sequence"/>
</dbReference>
<organism evidence="1 2">
    <name type="scientific">Zarea fungicola</name>
    <dbReference type="NCBI Taxonomy" id="93591"/>
    <lineage>
        <taxon>Eukaryota</taxon>
        <taxon>Fungi</taxon>
        <taxon>Dikarya</taxon>
        <taxon>Ascomycota</taxon>
        <taxon>Pezizomycotina</taxon>
        <taxon>Sordariomycetes</taxon>
        <taxon>Hypocreomycetidae</taxon>
        <taxon>Hypocreales</taxon>
        <taxon>Cordycipitaceae</taxon>
        <taxon>Zarea</taxon>
    </lineage>
</organism>
<sequence length="379" mass="40394">MPAQLTSTAASSHALAFGILRLLDNDGDAPSSSKACSPLSIIIAIGMLAGAADSVSKKGLCHKLGIAEPANLGSNFEEILALLGIEDEHSAITGANGLFTDHSVTIRQGYLDFVAIFGASVTQYPQLDKAVVDINTWVAGHTRGLIQDLLSAGALRNAHAVLINTLAFKGTWKREFDMKNTQETKFHIPGQEPKLVSMMFQRGIKVASLEGDKYTAVRLPYTAASESQSTSLIAYLPSKDVSLRQFISDMGTAAAVAAAAVAAVSPSKFAENKFDVFGFPKFSLDTKCHILDKLSQLGFPLAGSYPELGGPNSEVSDVIHQAVIKIDEQGTEAAAATAVVMRRSRPVQSRTLIFDRPFYFALVHDESNLALFAGIFCGS</sequence>
<gene>
    <name evidence="1" type="ORF">NQ176_g1760</name>
</gene>
<reference evidence="1" key="1">
    <citation type="submission" date="2022-08" db="EMBL/GenBank/DDBJ databases">
        <title>Genome Sequence of Lecanicillium fungicola.</title>
        <authorList>
            <person name="Buettner E."/>
        </authorList>
    </citation>
    <scope>NUCLEOTIDE SEQUENCE</scope>
    <source>
        <strain evidence="1">Babe33</strain>
    </source>
</reference>
<protein>
    <submittedName>
        <fullName evidence="1">Uncharacterized protein</fullName>
    </submittedName>
</protein>